<proteinExistence type="predicted"/>
<dbReference type="Proteomes" id="UP000311382">
    <property type="component" value="Unassembled WGS sequence"/>
</dbReference>
<accession>A0A5C5FKY8</accession>
<feature type="compositionally biased region" description="Low complexity" evidence="1">
    <location>
        <begin position="865"/>
        <end position="874"/>
    </location>
</feature>
<dbReference type="EMBL" id="SOZI01000206">
    <property type="protein sequence ID" value="TNY17410.1"/>
    <property type="molecule type" value="Genomic_DNA"/>
</dbReference>
<reference evidence="2 3" key="1">
    <citation type="submission" date="2019-03" db="EMBL/GenBank/DDBJ databases">
        <title>Rhodosporidium diobovatum UCD-FST 08-225 genome sequencing, assembly, and annotation.</title>
        <authorList>
            <person name="Fakankun I.U."/>
            <person name="Fristensky B."/>
            <person name="Levin D.B."/>
        </authorList>
    </citation>
    <scope>NUCLEOTIDE SEQUENCE [LARGE SCALE GENOMIC DNA]</scope>
    <source>
        <strain evidence="2 3">UCD-FST 08-225</strain>
    </source>
</reference>
<evidence type="ECO:0000313" key="2">
    <source>
        <dbReference type="EMBL" id="TNY17410.1"/>
    </source>
</evidence>
<feature type="region of interest" description="Disordered" evidence="1">
    <location>
        <begin position="86"/>
        <end position="130"/>
    </location>
</feature>
<feature type="region of interest" description="Disordered" evidence="1">
    <location>
        <begin position="24"/>
        <end position="48"/>
    </location>
</feature>
<comment type="caution">
    <text evidence="2">The sequence shown here is derived from an EMBL/GenBank/DDBJ whole genome shotgun (WGS) entry which is preliminary data.</text>
</comment>
<dbReference type="AlphaFoldDB" id="A0A5C5FKY8"/>
<dbReference type="OrthoDB" id="2525151at2759"/>
<evidence type="ECO:0000313" key="3">
    <source>
        <dbReference type="Proteomes" id="UP000311382"/>
    </source>
</evidence>
<protein>
    <submittedName>
        <fullName evidence="2">Uncharacterized protein</fullName>
    </submittedName>
</protein>
<gene>
    <name evidence="2" type="ORF">DMC30DRAFT_120583</name>
</gene>
<feature type="compositionally biased region" description="Low complexity" evidence="1">
    <location>
        <begin position="116"/>
        <end position="130"/>
    </location>
</feature>
<sequence length="1080" mass="114925">MLQRYTQQACRCASTSTARPCRHSLPPIAVAPPTRSHSRSAPSAANAVATQELERPFSYTAPLWRAAPAANERWFGALRPGWTGWLREAHHPPSSHTRPDPPNAPHHPHRNREHALAPPAASSDPASGAAPVIDDAMASRLAAYFAARGPRSTLSSFRDEFGAYLSVAEQADMPLLRAMVLEDALVAETGARRRKLLGMERFATRTGDGEEGGEVGRVVKSGEARPAVLDVRVEQEMERAPRRREGEEKMLTAGADELSLVSEVVESETPPEVVEEELDEPAAAALLRQHVALSPPSGTADTPSAERLAHAWDVFCESADLGDSPSDLSLALSLLLHLASPPPSSAPAPTAAPNLPLALRVLSSLLDVFSDDVVAPSPSGPAAASLPHDARVQVVLLRTAATVALSEDFVALAVEALGALGRVREAHPRLDDVPETAQDSEMVERALERAVALLADESHATYRPSSARTASTSTSSPSLLAQSSSLLRLAARWSAPLTTDTNSPFLPARDRLAPLLGAFAAEAAHRCAWGPLAQHCATWTPRGWVPPPEARWPLKLARWLAGDAPMSTYPDEAPGVRPVRTDDFARFVLGMCRLLRRGEAGRGWTTEDKADWLDLLCSSRAATGRTRAAARALALAWHAAAPPTSTSTSTGTAPFVLRGGTLLALVRTSLPPYTRGGPRAREQAAYLVGAHLSVLAARGSPYARPDGHIAHWDLTTLAQAYALLGDGASAAHVLRRLLEQKIVPDRKDVEAVLVGQARAAATEDRDRAVGLVRTAARFGIRVDYATLEGVLDALLEGVAREGRAASSIVGDAAVESTEERQTRLAAERDKVVASVCDLASTLGATRADLSRLERYAADFLPLRAAAAPPSSSSSPSPPSTSRDRRGPTLPSPAAALHQLRLARASSDYHTARRVFLRAVQGPDLSLRDERALLVALETCDRAYAAAWGSRSKDAVRRAARDVIDAALAPLVNDSGLEGGAAREPTLIVSAKALDAVLVWIIRAGDVPAVDALMDAMRDQAELLGQVEPLSPSEAVEEKVVRWAVGQVGRDEVLQGDGWLAGAATRVMAVSQPAVEQHQEQ</sequence>
<evidence type="ECO:0000256" key="1">
    <source>
        <dbReference type="SAM" id="MobiDB-lite"/>
    </source>
</evidence>
<name>A0A5C5FKY8_9BASI</name>
<organism evidence="2 3">
    <name type="scientific">Rhodotorula diobovata</name>
    <dbReference type="NCBI Taxonomy" id="5288"/>
    <lineage>
        <taxon>Eukaryota</taxon>
        <taxon>Fungi</taxon>
        <taxon>Dikarya</taxon>
        <taxon>Basidiomycota</taxon>
        <taxon>Pucciniomycotina</taxon>
        <taxon>Microbotryomycetes</taxon>
        <taxon>Sporidiobolales</taxon>
        <taxon>Sporidiobolaceae</taxon>
        <taxon>Rhodotorula</taxon>
    </lineage>
</organism>
<keyword evidence="3" id="KW-1185">Reference proteome</keyword>
<feature type="region of interest" description="Disordered" evidence="1">
    <location>
        <begin position="865"/>
        <end position="891"/>
    </location>
</feature>